<dbReference type="Pfam" id="PF22594">
    <property type="entry name" value="GTP-eEF1A_C"/>
    <property type="match status" value="1"/>
</dbReference>
<keyword evidence="2" id="KW-0342">GTP-binding</keyword>
<feature type="domain" description="GTP-eEF1A C-terminal" evidence="3">
    <location>
        <begin position="32"/>
        <end position="97"/>
    </location>
</feature>
<evidence type="ECO:0000256" key="2">
    <source>
        <dbReference type="ARBA" id="ARBA00023134"/>
    </source>
</evidence>
<reference evidence="4 5" key="1">
    <citation type="journal article" date="2014" name="Nat. Genet.">
        <title>Genome sequence of the hot pepper provides insights into the evolution of pungency in Capsicum species.</title>
        <authorList>
            <person name="Kim S."/>
            <person name="Park M."/>
            <person name="Yeom S.I."/>
            <person name="Kim Y.M."/>
            <person name="Lee J.M."/>
            <person name="Lee H.A."/>
            <person name="Seo E."/>
            <person name="Choi J."/>
            <person name="Cheong K."/>
            <person name="Kim K.T."/>
            <person name="Jung K."/>
            <person name="Lee G.W."/>
            <person name="Oh S.K."/>
            <person name="Bae C."/>
            <person name="Kim S.B."/>
            <person name="Lee H.Y."/>
            <person name="Kim S.Y."/>
            <person name="Kim M.S."/>
            <person name="Kang B.C."/>
            <person name="Jo Y.D."/>
            <person name="Yang H.B."/>
            <person name="Jeong H.J."/>
            <person name="Kang W.H."/>
            <person name="Kwon J.K."/>
            <person name="Shin C."/>
            <person name="Lim J.Y."/>
            <person name="Park J.H."/>
            <person name="Huh J.H."/>
            <person name="Kim J.S."/>
            <person name="Kim B.D."/>
            <person name="Cohen O."/>
            <person name="Paran I."/>
            <person name="Suh M.C."/>
            <person name="Lee S.B."/>
            <person name="Kim Y.K."/>
            <person name="Shin Y."/>
            <person name="Noh S.J."/>
            <person name="Park J."/>
            <person name="Seo Y.S."/>
            <person name="Kwon S.Y."/>
            <person name="Kim H.A."/>
            <person name="Park J.M."/>
            <person name="Kim H.J."/>
            <person name="Choi S.B."/>
            <person name="Bosland P.W."/>
            <person name="Reeves G."/>
            <person name="Jo S.H."/>
            <person name="Lee B.W."/>
            <person name="Cho H.T."/>
            <person name="Choi H.S."/>
            <person name="Lee M.S."/>
            <person name="Yu Y."/>
            <person name="Do Choi Y."/>
            <person name="Park B.S."/>
            <person name="van Deynze A."/>
            <person name="Ashrafi H."/>
            <person name="Hill T."/>
            <person name="Kim W.T."/>
            <person name="Pai H.S."/>
            <person name="Ahn H.K."/>
            <person name="Yeam I."/>
            <person name="Giovannoni J.J."/>
            <person name="Rose J.K."/>
            <person name="Sorensen I."/>
            <person name="Lee S.J."/>
            <person name="Kim R.W."/>
            <person name="Choi I.Y."/>
            <person name="Choi B.S."/>
            <person name="Lim J.S."/>
            <person name="Lee Y.H."/>
            <person name="Choi D."/>
        </authorList>
    </citation>
    <scope>NUCLEOTIDE SEQUENCE [LARGE SCALE GENOMIC DNA]</scope>
    <source>
        <strain evidence="5">cv. CM334</strain>
    </source>
</reference>
<dbReference type="STRING" id="4072.A0A2G2YWI5"/>
<keyword evidence="5" id="KW-1185">Reference proteome</keyword>
<dbReference type="Proteomes" id="UP000222542">
    <property type="component" value="Unassembled WGS sequence"/>
</dbReference>
<dbReference type="PANTHER" id="PTHR44830:SF1">
    <property type="entry name" value="TR-TYPE G DOMAIN-CONTAINING PROTEIN"/>
    <property type="match status" value="1"/>
</dbReference>
<gene>
    <name evidence="4" type="ORF">T459_21407</name>
</gene>
<dbReference type="GO" id="GO:0005525">
    <property type="term" value="F:GTP binding"/>
    <property type="evidence" value="ECO:0007669"/>
    <property type="project" value="UniProtKB-KW"/>
</dbReference>
<keyword evidence="1" id="KW-0547">Nucleotide-binding</keyword>
<evidence type="ECO:0000256" key="1">
    <source>
        <dbReference type="ARBA" id="ARBA00022741"/>
    </source>
</evidence>
<dbReference type="Gene3D" id="2.40.30.10">
    <property type="entry name" value="Translation factors"/>
    <property type="match status" value="1"/>
</dbReference>
<dbReference type="InterPro" id="IPR054696">
    <property type="entry name" value="GTP-eEF1A_C"/>
</dbReference>
<evidence type="ECO:0000313" key="5">
    <source>
        <dbReference type="Proteomes" id="UP000222542"/>
    </source>
</evidence>
<evidence type="ECO:0000259" key="3">
    <source>
        <dbReference type="Pfam" id="PF22594"/>
    </source>
</evidence>
<dbReference type="AlphaFoldDB" id="A0A2G2YWI5"/>
<name>A0A2G2YWI5_CAPAN</name>
<dbReference type="SUPFAM" id="SSF50465">
    <property type="entry name" value="EF-Tu/eEF-1alpha/eIF2-gamma C-terminal domain"/>
    <property type="match status" value="1"/>
</dbReference>
<dbReference type="PANTHER" id="PTHR44830">
    <property type="entry name" value="ELONGATION FACTOR 1 ALPHA"/>
    <property type="match status" value="1"/>
</dbReference>
<dbReference type="Gramene" id="PHT74130">
    <property type="protein sequence ID" value="PHT74130"/>
    <property type="gene ID" value="T459_21407"/>
</dbReference>
<proteinExistence type="predicted"/>
<dbReference type="InterPro" id="IPR009001">
    <property type="entry name" value="Transl_elong_EF1A/Init_IF2_C"/>
</dbReference>
<reference evidence="4 5" key="2">
    <citation type="journal article" date="2017" name="Genome Biol.">
        <title>New reference genome sequences of hot pepper reveal the massive evolution of plant disease-resistance genes by retroduplication.</title>
        <authorList>
            <person name="Kim S."/>
            <person name="Park J."/>
            <person name="Yeom S.I."/>
            <person name="Kim Y.M."/>
            <person name="Seo E."/>
            <person name="Kim K.T."/>
            <person name="Kim M.S."/>
            <person name="Lee J.M."/>
            <person name="Cheong K."/>
            <person name="Shin H.S."/>
            <person name="Kim S.B."/>
            <person name="Han K."/>
            <person name="Lee J."/>
            <person name="Park M."/>
            <person name="Lee H.A."/>
            <person name="Lee H.Y."/>
            <person name="Lee Y."/>
            <person name="Oh S."/>
            <person name="Lee J.H."/>
            <person name="Choi E."/>
            <person name="Choi E."/>
            <person name="Lee S.E."/>
            <person name="Jeon J."/>
            <person name="Kim H."/>
            <person name="Choi G."/>
            <person name="Song H."/>
            <person name="Lee J."/>
            <person name="Lee S.C."/>
            <person name="Kwon J.K."/>
            <person name="Lee H.Y."/>
            <person name="Koo N."/>
            <person name="Hong Y."/>
            <person name="Kim R.W."/>
            <person name="Kang W.H."/>
            <person name="Huh J.H."/>
            <person name="Kang B.C."/>
            <person name="Yang T.J."/>
            <person name="Lee Y.H."/>
            <person name="Bennetzen J.L."/>
            <person name="Choi D."/>
        </authorList>
    </citation>
    <scope>NUCLEOTIDE SEQUENCE [LARGE SCALE GENOMIC DNA]</scope>
    <source>
        <strain evidence="5">cv. CM334</strain>
    </source>
</reference>
<dbReference type="SMR" id="A0A2G2YWI5"/>
<comment type="caution">
    <text evidence="4">The sequence shown here is derived from an EMBL/GenBank/DDBJ whole genome shotgun (WGS) entry which is preliminary data.</text>
</comment>
<organism evidence="4 5">
    <name type="scientific">Capsicum annuum</name>
    <name type="common">Capsicum pepper</name>
    <dbReference type="NCBI Taxonomy" id="4072"/>
    <lineage>
        <taxon>Eukaryota</taxon>
        <taxon>Viridiplantae</taxon>
        <taxon>Streptophyta</taxon>
        <taxon>Embryophyta</taxon>
        <taxon>Tracheophyta</taxon>
        <taxon>Spermatophyta</taxon>
        <taxon>Magnoliopsida</taxon>
        <taxon>eudicotyledons</taxon>
        <taxon>Gunneridae</taxon>
        <taxon>Pentapetalae</taxon>
        <taxon>asterids</taxon>
        <taxon>lamiids</taxon>
        <taxon>Solanales</taxon>
        <taxon>Solanaceae</taxon>
        <taxon>Solanoideae</taxon>
        <taxon>Capsiceae</taxon>
        <taxon>Capsicum</taxon>
    </lineage>
</organism>
<protein>
    <recommendedName>
        <fullName evidence="3">GTP-eEF1A C-terminal domain-containing protein</fullName>
    </recommendedName>
</protein>
<sequence>MLGSTSRTLSLDIKRRYVASNFKDDPVNGAASFTAQVIIMNHPDQIGNRYAPVPDYDTSYIFVKFAEIMTKIDRRSGKVLEKDPKFLKNIDDDMVKIFPPSLWWLKLSLNTHHSNILL</sequence>
<accession>A0A2G2YWI5</accession>
<dbReference type="EMBL" id="AYRZ02000008">
    <property type="protein sequence ID" value="PHT74130.1"/>
    <property type="molecule type" value="Genomic_DNA"/>
</dbReference>
<evidence type="ECO:0000313" key="4">
    <source>
        <dbReference type="EMBL" id="PHT74130.1"/>
    </source>
</evidence>